<protein>
    <recommendedName>
        <fullName evidence="3">DUF1579 domain-containing protein</fullName>
    </recommendedName>
</protein>
<accession>A0A434ADJ5</accession>
<reference evidence="2" key="1">
    <citation type="journal article" date="2019" name="Syst. Appl. Microbiol.">
        <title>Flavobacterium circumlabens sp. nov. and Flavobacterium cupreum sp. nov., two psychrotrophic species isolated from Antarctic environmental samples.</title>
        <authorList>
            <person name="Kralova S."/>
            <person name="Busse H.-J."/>
            <person name="Svec P."/>
            <person name="Maslanova I."/>
            <person name="Stankova E."/>
            <person name="Bartak M."/>
            <person name="Sedlacek I."/>
        </authorList>
    </citation>
    <scope>NUCLEOTIDE SEQUENCE [LARGE SCALE GENOMIC DNA]</scope>
    <source>
        <strain evidence="2">CCM 8825</strain>
    </source>
</reference>
<dbReference type="RefSeq" id="WP_127336745.1">
    <property type="nucleotide sequence ID" value="NZ_QWDM01000001.1"/>
</dbReference>
<evidence type="ECO:0000313" key="2">
    <source>
        <dbReference type="Proteomes" id="UP000288102"/>
    </source>
</evidence>
<evidence type="ECO:0008006" key="3">
    <source>
        <dbReference type="Google" id="ProtNLM"/>
    </source>
</evidence>
<comment type="caution">
    <text evidence="1">The sequence shown here is derived from an EMBL/GenBank/DDBJ whole genome shotgun (WGS) entry which is preliminary data.</text>
</comment>
<dbReference type="AlphaFoldDB" id="A0A434ADJ5"/>
<evidence type="ECO:0000313" key="1">
    <source>
        <dbReference type="EMBL" id="RUT72441.1"/>
    </source>
</evidence>
<proteinExistence type="predicted"/>
<gene>
    <name evidence="1" type="ORF">D0817_02210</name>
</gene>
<dbReference type="Proteomes" id="UP000288102">
    <property type="component" value="Unassembled WGS sequence"/>
</dbReference>
<keyword evidence="2" id="KW-1185">Reference proteome</keyword>
<sequence>MIKLLLLLVPFLSFSQQKKSAKEALNELGPENSVLAKRAGLWNVTETVWEYPGAKAVVIKGMVAERVMIGLMLQEFIRPLKDTLHHDVRRTDLITFNQLESRWNYVSFDTRAPVGLMPAWGNVRGDGTKIDLNFAPFAVVADAADIKGQLMIMDQSFIFKDENSDVKDQYFMLADGKGTRWLGRRYSFVRIK</sequence>
<organism evidence="1 2">
    <name type="scientific">Flavobacterium cupreum</name>
    <dbReference type="NCBI Taxonomy" id="2133766"/>
    <lineage>
        <taxon>Bacteria</taxon>
        <taxon>Pseudomonadati</taxon>
        <taxon>Bacteroidota</taxon>
        <taxon>Flavobacteriia</taxon>
        <taxon>Flavobacteriales</taxon>
        <taxon>Flavobacteriaceae</taxon>
        <taxon>Flavobacterium</taxon>
    </lineage>
</organism>
<name>A0A434ADJ5_9FLAO</name>
<dbReference type="OrthoDB" id="8781632at2"/>
<dbReference type="EMBL" id="QWDM01000001">
    <property type="protein sequence ID" value="RUT72441.1"/>
    <property type="molecule type" value="Genomic_DNA"/>
</dbReference>